<dbReference type="PROSITE" id="PS51471">
    <property type="entry name" value="FE2OG_OXY"/>
    <property type="match status" value="1"/>
</dbReference>
<dbReference type="PANTHER" id="PTHR47991">
    <property type="entry name" value="OXOGLUTARATE/IRON-DEPENDENT DIOXYGENASE"/>
    <property type="match status" value="1"/>
</dbReference>
<feature type="domain" description="Fe2OG dioxygenase" evidence="5">
    <location>
        <begin position="183"/>
        <end position="290"/>
    </location>
</feature>
<dbReference type="InterPro" id="IPR044861">
    <property type="entry name" value="IPNS-like_FE2OG_OXY"/>
</dbReference>
<proteinExistence type="inferred from homology"/>
<evidence type="ECO:0000256" key="1">
    <source>
        <dbReference type="ARBA" id="ARBA00008056"/>
    </source>
</evidence>
<keyword evidence="2 4" id="KW-0479">Metal-binding</keyword>
<dbReference type="InterPro" id="IPR026992">
    <property type="entry name" value="DIOX_N"/>
</dbReference>
<keyword evidence="4" id="KW-0560">Oxidoreductase</keyword>
<dbReference type="Pfam" id="PF14226">
    <property type="entry name" value="DIOX_N"/>
    <property type="match status" value="1"/>
</dbReference>
<dbReference type="InterPro" id="IPR050295">
    <property type="entry name" value="Plant_2OG-oxidoreductases"/>
</dbReference>
<keyword evidence="3 4" id="KW-0408">Iron</keyword>
<keyword evidence="7" id="KW-1185">Reference proteome</keyword>
<comment type="similarity">
    <text evidence="1 4">Belongs to the iron/ascorbate-dependent oxidoreductase family.</text>
</comment>
<sequence length="351" mass="39615">MSVKDVASSGLNEIPGEFRASWQVKKASASNSNGQSIPIIDLAGLHGENRSLIIEQIKTASEEWGFFQVVNHGISPQLLDETFQASRKFFELPDLEERLKKYSIYSDKEMSQVAKMESETIKYPSNWRDNMVLNYAPNLDTQKWPTEPPNFIEVNLKYNQALYHLKKELLDALSESLGLQTSLLNDVLGEGQTTNMIYYPPCPEPSYAFGVKPHSDPNSITILIQDEVGGLEVHDKHGEWVQVKPTPNAFIVNVGDQLEIFSNGKYKSVEHRVVPNHDKVRLSIGSFIAPGFTTHVKPPPELTAKQGQLYNGCIYFDYILKFFVTDLKFNKGFNKLNICCTGCFKQNNPSF</sequence>
<dbReference type="SUPFAM" id="SSF51197">
    <property type="entry name" value="Clavaminate synthase-like"/>
    <property type="match status" value="1"/>
</dbReference>
<evidence type="ECO:0000256" key="2">
    <source>
        <dbReference type="ARBA" id="ARBA00022723"/>
    </source>
</evidence>
<dbReference type="Proteomes" id="UP001497512">
    <property type="component" value="Chromosome 6"/>
</dbReference>
<name>A0ABP0UV62_9BRYO</name>
<dbReference type="Pfam" id="PF03171">
    <property type="entry name" value="2OG-FeII_Oxy"/>
    <property type="match status" value="1"/>
</dbReference>
<dbReference type="EMBL" id="OZ019898">
    <property type="protein sequence ID" value="CAK9228337.1"/>
    <property type="molecule type" value="Genomic_DNA"/>
</dbReference>
<dbReference type="InterPro" id="IPR005123">
    <property type="entry name" value="Oxoglu/Fe-dep_dioxygenase_dom"/>
</dbReference>
<dbReference type="InterPro" id="IPR027443">
    <property type="entry name" value="IPNS-like_sf"/>
</dbReference>
<organism evidence="6 7">
    <name type="scientific">Sphagnum troendelagicum</name>
    <dbReference type="NCBI Taxonomy" id="128251"/>
    <lineage>
        <taxon>Eukaryota</taxon>
        <taxon>Viridiplantae</taxon>
        <taxon>Streptophyta</taxon>
        <taxon>Embryophyta</taxon>
        <taxon>Bryophyta</taxon>
        <taxon>Sphagnophytina</taxon>
        <taxon>Sphagnopsida</taxon>
        <taxon>Sphagnales</taxon>
        <taxon>Sphagnaceae</taxon>
        <taxon>Sphagnum</taxon>
    </lineage>
</organism>
<evidence type="ECO:0000256" key="4">
    <source>
        <dbReference type="RuleBase" id="RU003682"/>
    </source>
</evidence>
<evidence type="ECO:0000259" key="5">
    <source>
        <dbReference type="PROSITE" id="PS51471"/>
    </source>
</evidence>
<gene>
    <name evidence="6" type="ORF">CSSPTR1EN2_LOCUS18977</name>
</gene>
<evidence type="ECO:0000256" key="3">
    <source>
        <dbReference type="ARBA" id="ARBA00023004"/>
    </source>
</evidence>
<protein>
    <recommendedName>
        <fullName evidence="5">Fe2OG dioxygenase domain-containing protein</fullName>
    </recommendedName>
</protein>
<evidence type="ECO:0000313" key="7">
    <source>
        <dbReference type="Proteomes" id="UP001497512"/>
    </source>
</evidence>
<dbReference type="Gene3D" id="2.60.120.330">
    <property type="entry name" value="B-lactam Antibiotic, Isopenicillin N Synthase, Chain"/>
    <property type="match status" value="1"/>
</dbReference>
<accession>A0ABP0UV62</accession>
<reference evidence="6" key="1">
    <citation type="submission" date="2024-02" db="EMBL/GenBank/DDBJ databases">
        <authorList>
            <consortium name="ELIXIR-Norway"/>
            <consortium name="Elixir Norway"/>
        </authorList>
    </citation>
    <scope>NUCLEOTIDE SEQUENCE</scope>
</reference>
<evidence type="ECO:0000313" key="6">
    <source>
        <dbReference type="EMBL" id="CAK9228337.1"/>
    </source>
</evidence>